<evidence type="ECO:0000259" key="6">
    <source>
        <dbReference type="Pfam" id="PF07980"/>
    </source>
</evidence>
<gene>
    <name evidence="8" type="ORF">HMPREF2137_01155</name>
</gene>
<feature type="domain" description="RagB/SusD" evidence="6">
    <location>
        <begin position="331"/>
        <end position="461"/>
    </location>
</feature>
<dbReference type="InterPro" id="IPR011990">
    <property type="entry name" value="TPR-like_helical_dom_sf"/>
</dbReference>
<dbReference type="Pfam" id="PF14322">
    <property type="entry name" value="SusD-like_3"/>
    <property type="match status" value="1"/>
</dbReference>
<evidence type="ECO:0000256" key="1">
    <source>
        <dbReference type="ARBA" id="ARBA00004442"/>
    </source>
</evidence>
<dbReference type="EMBL" id="JRNN01000025">
    <property type="protein sequence ID" value="KGF36635.1"/>
    <property type="molecule type" value="Genomic_DNA"/>
</dbReference>
<feature type="domain" description="SusD-like N-terminal" evidence="7">
    <location>
        <begin position="99"/>
        <end position="221"/>
    </location>
</feature>
<dbReference type="GO" id="GO:0009279">
    <property type="term" value="C:cell outer membrane"/>
    <property type="evidence" value="ECO:0007669"/>
    <property type="project" value="UniProtKB-SubCell"/>
</dbReference>
<accession>A0A095ZPE0</accession>
<proteinExistence type="inferred from homology"/>
<dbReference type="RefSeq" id="WP_036871586.1">
    <property type="nucleotide sequence ID" value="NZ_JRNN01000025.1"/>
</dbReference>
<keyword evidence="5" id="KW-0998">Cell outer membrane</keyword>
<dbReference type="InterPro" id="IPR033985">
    <property type="entry name" value="SusD-like_N"/>
</dbReference>
<evidence type="ECO:0000259" key="7">
    <source>
        <dbReference type="Pfam" id="PF14322"/>
    </source>
</evidence>
<keyword evidence="3" id="KW-0732">Signal</keyword>
<evidence type="ECO:0000313" key="8">
    <source>
        <dbReference type="EMBL" id="KGF36635.1"/>
    </source>
</evidence>
<comment type="similarity">
    <text evidence="2">Belongs to the SusD family.</text>
</comment>
<dbReference type="SUPFAM" id="SSF48452">
    <property type="entry name" value="TPR-like"/>
    <property type="match status" value="1"/>
</dbReference>
<dbReference type="Pfam" id="PF07980">
    <property type="entry name" value="SusD_RagB"/>
    <property type="match status" value="1"/>
</dbReference>
<evidence type="ECO:0000256" key="4">
    <source>
        <dbReference type="ARBA" id="ARBA00023136"/>
    </source>
</evidence>
<evidence type="ECO:0000256" key="5">
    <source>
        <dbReference type="ARBA" id="ARBA00023237"/>
    </source>
</evidence>
<dbReference type="OrthoDB" id="5694214at2"/>
<evidence type="ECO:0000313" key="9">
    <source>
        <dbReference type="Proteomes" id="UP000029556"/>
    </source>
</evidence>
<dbReference type="Gene3D" id="1.25.40.390">
    <property type="match status" value="1"/>
</dbReference>
<reference evidence="8 9" key="1">
    <citation type="submission" date="2014-07" db="EMBL/GenBank/DDBJ databases">
        <authorList>
            <person name="McCorrison J."/>
            <person name="Sanka R."/>
            <person name="Torralba M."/>
            <person name="Gillis M."/>
            <person name="Haft D.H."/>
            <person name="Methe B."/>
            <person name="Sutton G."/>
            <person name="Nelson K.E."/>
        </authorList>
    </citation>
    <scope>NUCLEOTIDE SEQUENCE [LARGE SCALE GENOMIC DNA]</scope>
    <source>
        <strain evidence="8 9">DNF00853</strain>
    </source>
</reference>
<organism evidence="8 9">
    <name type="scientific">Hoylesella buccalis DNF00853</name>
    <dbReference type="NCBI Taxonomy" id="1401074"/>
    <lineage>
        <taxon>Bacteria</taxon>
        <taxon>Pseudomonadati</taxon>
        <taxon>Bacteroidota</taxon>
        <taxon>Bacteroidia</taxon>
        <taxon>Bacteroidales</taxon>
        <taxon>Prevotellaceae</taxon>
        <taxon>Hoylesella</taxon>
    </lineage>
</organism>
<evidence type="ECO:0000256" key="2">
    <source>
        <dbReference type="ARBA" id="ARBA00006275"/>
    </source>
</evidence>
<evidence type="ECO:0000256" key="3">
    <source>
        <dbReference type="ARBA" id="ARBA00022729"/>
    </source>
</evidence>
<dbReference type="Proteomes" id="UP000029556">
    <property type="component" value="Unassembled WGS sequence"/>
</dbReference>
<name>A0A095ZPE0_9BACT</name>
<dbReference type="AlphaFoldDB" id="A0A095ZPE0"/>
<comment type="caution">
    <text evidence="8">The sequence shown here is derived from an EMBL/GenBank/DDBJ whole genome shotgun (WGS) entry which is preliminary data.</text>
</comment>
<dbReference type="InterPro" id="IPR012944">
    <property type="entry name" value="SusD_RagB_dom"/>
</dbReference>
<keyword evidence="4" id="KW-0472">Membrane</keyword>
<protein>
    <submittedName>
        <fullName evidence="8">Uncharacterized protein</fullName>
    </submittedName>
</protein>
<sequence>MKKLLFSQSHRLLPLIFWTFTLQSCSLDIPPMDMFSDPDAITDIPNARSFLASAYRAYPNDELEFSLLGNDFCPTPLSVLNIGLLNLYGWRPKEIKQLASQVWLSYYYVIAQCDALEERLPGVVTEKPAEKDELRSIRIQSKVLEALCYMQLLKIFAPTCDARSDKLGVVIKTRLGVENHQRSTVSDCVKHIEGLLQEALSTSYKTKSKAWLSQTAATYLLADLELYSGQYDKAARHAQQILNSMPTTSEQYEQEYTALWTEVQCPDRIFALQVDVPLYDKIEYGPKDGDFFALNPAFYFSTTDRRYAYAAYPFKVKSDSLQLLGKYNKVMKEKKIAPYLNVFRRAGALYIAAESYARTGNEDKARQLVNGYRAQTGNEPLSDDVKGDALLDSILTDKYKEFTGEGTNFFDLKRTRRRPLPRLSARKGVTIRIAKNDYRWTFPVPKSEYRFNGKAQQNSGWYMVKEEDNSTN</sequence>
<comment type="subcellular location">
    <subcellularLocation>
        <location evidence="1">Cell outer membrane</location>
    </subcellularLocation>
</comment>
<dbReference type="PROSITE" id="PS51257">
    <property type="entry name" value="PROKAR_LIPOPROTEIN"/>
    <property type="match status" value="1"/>
</dbReference>